<evidence type="ECO:0000256" key="16">
    <source>
        <dbReference type="ARBA" id="ARBA00023160"/>
    </source>
</evidence>
<evidence type="ECO:0000313" key="23">
    <source>
        <dbReference type="EMBL" id="EDQ87551.1"/>
    </source>
</evidence>
<feature type="transmembrane region" description="Helical" evidence="21">
    <location>
        <begin position="819"/>
        <end position="841"/>
    </location>
</feature>
<dbReference type="Proteomes" id="UP000001357">
    <property type="component" value="Unassembled WGS sequence"/>
</dbReference>
<dbReference type="GO" id="GO:0051377">
    <property type="term" value="F:mannose-ethanolamine phosphotransferase activity"/>
    <property type="evidence" value="ECO:0000318"/>
    <property type="project" value="GO_Central"/>
</dbReference>
<feature type="transmembrane region" description="Helical" evidence="21">
    <location>
        <begin position="1204"/>
        <end position="1222"/>
    </location>
</feature>
<evidence type="ECO:0000256" key="6">
    <source>
        <dbReference type="ARBA" id="ARBA00013122"/>
    </source>
</evidence>
<dbReference type="UniPathway" id="UPA00094"/>
<evidence type="ECO:0000259" key="22">
    <source>
        <dbReference type="PROSITE" id="PS50922"/>
    </source>
</evidence>
<keyword evidence="13 21" id="KW-1133">Transmembrane helix</keyword>
<dbReference type="GO" id="GO:0006506">
    <property type="term" value="P:GPI anchor biosynthetic process"/>
    <property type="evidence" value="ECO:0000318"/>
    <property type="project" value="GO_Central"/>
</dbReference>
<proteinExistence type="inferred from homology"/>
<keyword evidence="18" id="KW-0456">Lyase</keyword>
<keyword evidence="17" id="KW-0325">Glycoprotein</keyword>
<comment type="similarity">
    <text evidence="5">Belongs to the PIGG/PIGN/PIGO family. PIGO subfamily.</text>
</comment>
<dbReference type="EC" id="4.2.1.134" evidence="6"/>
<dbReference type="InterPro" id="IPR017850">
    <property type="entry name" value="Alkaline_phosphatase_core_sf"/>
</dbReference>
<comment type="pathway">
    <text evidence="3">Lipid metabolism; fatty acid biosynthesis.</text>
</comment>
<evidence type="ECO:0000256" key="14">
    <source>
        <dbReference type="ARBA" id="ARBA00023098"/>
    </source>
</evidence>
<evidence type="ECO:0000256" key="3">
    <source>
        <dbReference type="ARBA" id="ARBA00005194"/>
    </source>
</evidence>
<feature type="transmembrane region" description="Helical" evidence="21">
    <location>
        <begin position="1158"/>
        <end position="1184"/>
    </location>
</feature>
<dbReference type="KEGG" id="mbr:MONBRDRAFT_37825"/>
<dbReference type="eggNOG" id="KOG1607">
    <property type="taxonomic scope" value="Eukaryota"/>
</dbReference>
<dbReference type="SUPFAM" id="SSF53649">
    <property type="entry name" value="Alkaline phosphatase-like"/>
    <property type="match status" value="1"/>
</dbReference>
<feature type="region of interest" description="Disordered" evidence="20">
    <location>
        <begin position="614"/>
        <end position="637"/>
    </location>
</feature>
<feature type="transmembrane region" description="Helical" evidence="21">
    <location>
        <begin position="531"/>
        <end position="554"/>
    </location>
</feature>
<dbReference type="Pfam" id="PF01663">
    <property type="entry name" value="Phosphodiest"/>
    <property type="match status" value="1"/>
</dbReference>
<dbReference type="GO" id="GO:0102158">
    <property type="term" value="F:very-long-chain (3R)-3-hydroxyacyl-CoA dehydratase activity"/>
    <property type="evidence" value="ECO:0007669"/>
    <property type="project" value="UniProtKB-EC"/>
</dbReference>
<dbReference type="InterPro" id="IPR007482">
    <property type="entry name" value="Tyr_Pase-like_PTPLA"/>
</dbReference>
<evidence type="ECO:0000256" key="4">
    <source>
        <dbReference type="ARBA" id="ARBA00007811"/>
    </source>
</evidence>
<evidence type="ECO:0000256" key="21">
    <source>
        <dbReference type="SAM" id="Phobius"/>
    </source>
</evidence>
<evidence type="ECO:0000313" key="24">
    <source>
        <dbReference type="Proteomes" id="UP000001357"/>
    </source>
</evidence>
<sequence>MACPDQVLDFGRNERFSYMVQPLLGRNLADLRKCSQGGRLEKRSVSYFACEALQALEATYRKIYLIDFGLARFYKDNNGAVRPPRPVAAFRGTGRYASLASHNNQELAPRDDLISLLYSLIELILGALPWRHLRDRDEIRKLKEQYSLDALTQGLPTPYVHLVTQVANLGFADRPDYSAMIRVFSMDATDSKRRYPPRRVAWRPDEALAAQHGQPVVGERVVAHAHVRSALSSGLAGLQLKQAAAQAASPAPAAPAVAPVKPSGPKMTLAVKQKDCNADPPLLPITEQRPTHKGLLHDRVRQLVQDEGEAAVASGAGADHGDDAARRRVEGGTHGKARDLKATANTKTGLLDNPALATARRGSNASAGRSGQHAFAPSSALHAVQATQGVSKATSMPGSEHDSGADVPDPAPGSTFVQQVLKEPAPVEVLEESDSHSNLSVDSPTPRHVQRLRRAGATAPAIGRCCSTQVLSRVMLVWAACWINPRIMNSLAFYTMTFAWAVTEVVRYNWYWTKLLLGDAPGFLTWCRYSFFVVLYPLGVASEIACILQAIGYYDALAEEQRVPDDDETAQFLARVALTFNYTIMAFLSLYPIVFPGLYMHVWAQRRKVFGKRRPARPEPTEGIQWPADATGTRSTSSTGQAVLARSVMDVDPQAAVAVMKERNWRFGYGKHFIENVRISLRTPETALKVAQTGLDYMHNQFEFVRDGKVMSLATAMSTITASFPGTMTIKGSGKRDPVYKVPYRRKPYPEQSPLEDLTAPVMPLLPWQTTTNGWISATSTLSFLVPALVRPVHPYQTRCLAHAPPLTSRFVVPRLAGCMLPLAMGPYLVLMALGANVIALDLDRPQIWERLIKVARESAGTLIFPTKKPVAELTTDELIYANAGANLFTDTPEICNWVSDLMPKEEFIVGGWCFAVYVQQVIYFVVRFNRYAYLDGEKHVRVSLAMDAIKAGVIRRRKTVTTLAYLCSPTDVFVVSTDARDAAAANYKNPGSVKTFVSVLRTVMKKACTKNVLPLVQDASGTRTYAINDGIVVQQGPNYALAKRLQHWRAMVARAGGSRVSSNIAPSTATLSVVHNKSFAAAYGGWKHFPAFEVAWQETSNAVMGALLIHDVRNEQSKANPSFELSNQLEQFRYGSFHGGVWRSGYKVGSIGEASALLYYLSIYRSTLLVLLTLAAIAIAPFFDVFNEPLQQFLLEYRLDKLVDEQFLILLGTLLFFRTFAQIAGKRYKAAPYFFKVIWFTGVVIWQWSILSQQSWLPWYFGGPYVHDPTLKPDPVWAIDYDIAVLYKAGFAFHLHNAIVDAVIGAKVAFYIHHVITVLLIASSFSQGYLRCGSLVFFVHDIPDIFVSLTRAMIAINSPAMSAVAGSMLLLSWFVCRLGYMAMLATEVAYTSRFDTTEMTCFLTMHCGLIVLHVYWFFLIIRMFSNFGKSGGRMPYDTTLWHLIQLLSHRPGTTNSRTCKGLLSTPGGWEASAIFVRQCHAVVAHDDHDHANFGTNWTNSLLVQNASQARLFEFWADAPTTTLQRLKGLTTGGLPTFLDLDSNFAGTAITEDNLIDQLKRQGKRLAFVGDDTWEGLFPTQFDEMHPFPSFNVRDLETVDLGVRRQMPSFLADPSLQVIVGHELGVDHCGHRFGPSHPAMVRKLREVDDHVARIIQSLTPSDLLLILGDHGMTASGDHGGDSTAELGAALFAYAPGGLSSPPSTLARRRVDQLDLPATVALALGVPIPFNSLGRFIWDVLPHNATQAQLVETAGINAAQIVRVATPFSNSLVVYEDLQVAFLAASLVMLQATRSLPYTTSLKHRLGLVGALVITLAALRLGQVFRYDFRRRCVID</sequence>
<accession>A9V436</accession>
<feature type="transmembrane region" description="Helical" evidence="21">
    <location>
        <begin position="491"/>
        <end position="510"/>
    </location>
</feature>
<dbReference type="Pfam" id="PF04387">
    <property type="entry name" value="PTPLA"/>
    <property type="match status" value="1"/>
</dbReference>
<evidence type="ECO:0000256" key="12">
    <source>
        <dbReference type="ARBA" id="ARBA00022832"/>
    </source>
</evidence>
<dbReference type="eggNOG" id="KOG3187">
    <property type="taxonomic scope" value="Eukaryota"/>
</dbReference>
<dbReference type="STRING" id="81824.A9V436"/>
<feature type="domain" description="TLC" evidence="22">
    <location>
        <begin position="1162"/>
        <end position="1430"/>
    </location>
</feature>
<keyword evidence="11" id="KW-0256">Endoplasmic reticulum</keyword>
<gene>
    <name evidence="23" type="ORF">MONBRDRAFT_37825</name>
</gene>
<comment type="similarity">
    <text evidence="4">Belongs to the very long-chain fatty acids dehydratase HACD family.</text>
</comment>
<keyword evidence="16" id="KW-0275">Fatty acid biosynthesis</keyword>
<evidence type="ECO:0000256" key="11">
    <source>
        <dbReference type="ARBA" id="ARBA00022824"/>
    </source>
</evidence>
<keyword evidence="14" id="KW-0443">Lipid metabolism</keyword>
<dbReference type="CDD" id="cd16023">
    <property type="entry name" value="GPI_EPT_3"/>
    <property type="match status" value="1"/>
</dbReference>
<feature type="transmembrane region" description="Helical" evidence="21">
    <location>
        <begin position="1312"/>
        <end position="1340"/>
    </location>
</feature>
<dbReference type="InterPro" id="IPR011009">
    <property type="entry name" value="Kinase-like_dom_sf"/>
</dbReference>
<feature type="transmembrane region" description="Helical" evidence="21">
    <location>
        <begin position="1234"/>
        <end position="1252"/>
    </location>
</feature>
<dbReference type="PANTHER" id="PTHR23071">
    <property type="entry name" value="PHOSPHATIDYLINOSITOL GLYCAN"/>
    <property type="match status" value="1"/>
</dbReference>
<dbReference type="SUPFAM" id="SSF56112">
    <property type="entry name" value="Protein kinase-like (PK-like)"/>
    <property type="match status" value="1"/>
</dbReference>
<evidence type="ECO:0000256" key="19">
    <source>
        <dbReference type="PROSITE-ProRule" id="PRU00205"/>
    </source>
</evidence>
<keyword evidence="8" id="KW-0444">Lipid biosynthesis</keyword>
<feature type="compositionally biased region" description="Basic and acidic residues" evidence="20">
    <location>
        <begin position="319"/>
        <end position="341"/>
    </location>
</feature>
<feature type="transmembrane region" description="Helical" evidence="21">
    <location>
        <begin position="908"/>
        <end position="927"/>
    </location>
</feature>
<evidence type="ECO:0000256" key="20">
    <source>
        <dbReference type="SAM" id="MobiDB-lite"/>
    </source>
</evidence>
<dbReference type="InterPro" id="IPR037675">
    <property type="entry name" value="PIG-O_N"/>
</dbReference>
<feature type="transmembrane region" description="Helical" evidence="21">
    <location>
        <begin position="1361"/>
        <end position="1384"/>
    </location>
</feature>
<evidence type="ECO:0000256" key="10">
    <source>
        <dbReference type="ARBA" id="ARBA00022692"/>
    </source>
</evidence>
<evidence type="ECO:0000256" key="17">
    <source>
        <dbReference type="ARBA" id="ARBA00023180"/>
    </source>
</evidence>
<dbReference type="RefSeq" id="XP_001747471.1">
    <property type="nucleotide sequence ID" value="XM_001747419.1"/>
</dbReference>
<dbReference type="InterPro" id="IPR006634">
    <property type="entry name" value="TLC-dom"/>
</dbReference>
<dbReference type="Pfam" id="PF03798">
    <property type="entry name" value="TRAM_LAG1_CLN8"/>
    <property type="match status" value="1"/>
</dbReference>
<feature type="region of interest" description="Disordered" evidence="20">
    <location>
        <begin position="311"/>
        <end position="415"/>
    </location>
</feature>
<dbReference type="Gene3D" id="3.40.720.10">
    <property type="entry name" value="Alkaline Phosphatase, subunit A"/>
    <property type="match status" value="1"/>
</dbReference>
<dbReference type="InParanoid" id="A9V436"/>
<name>A9V436_MONBE</name>
<keyword evidence="10 19" id="KW-0812">Transmembrane</keyword>
<dbReference type="PROSITE" id="PS50922">
    <property type="entry name" value="TLC"/>
    <property type="match status" value="1"/>
</dbReference>
<protein>
    <recommendedName>
        <fullName evidence="6">very-long-chain (3R)-3-hydroxyacyl-CoA dehydratase</fullName>
        <ecNumber evidence="6">4.2.1.134</ecNumber>
    </recommendedName>
</protein>
<feature type="compositionally biased region" description="Polar residues" evidence="20">
    <location>
        <begin position="385"/>
        <end position="397"/>
    </location>
</feature>
<dbReference type="Gene3D" id="1.10.510.10">
    <property type="entry name" value="Transferase(Phosphotransferase) domain 1"/>
    <property type="match status" value="1"/>
</dbReference>
<dbReference type="GeneID" id="5892770"/>
<keyword evidence="24" id="KW-1185">Reference proteome</keyword>
<dbReference type="eggNOG" id="KOG2126">
    <property type="taxonomic scope" value="Eukaryota"/>
</dbReference>
<keyword evidence="12" id="KW-0276">Fatty acid metabolism</keyword>
<dbReference type="UniPathway" id="UPA00196"/>
<evidence type="ECO:0000256" key="2">
    <source>
        <dbReference type="ARBA" id="ARBA00004687"/>
    </source>
</evidence>
<evidence type="ECO:0000256" key="9">
    <source>
        <dbReference type="ARBA" id="ARBA00022679"/>
    </source>
</evidence>
<keyword evidence="7" id="KW-0337">GPI-anchor biosynthesis</keyword>
<evidence type="ECO:0000256" key="5">
    <source>
        <dbReference type="ARBA" id="ARBA00008695"/>
    </source>
</evidence>
<feature type="transmembrane region" description="Helical" evidence="21">
    <location>
        <begin position="1404"/>
        <end position="1425"/>
    </location>
</feature>
<dbReference type="EMBL" id="CH991558">
    <property type="protein sequence ID" value="EDQ87551.1"/>
    <property type="molecule type" value="Genomic_DNA"/>
</dbReference>
<dbReference type="InterPro" id="IPR039524">
    <property type="entry name" value="PIGO/GPI13"/>
</dbReference>
<keyword evidence="9" id="KW-0808">Transferase</keyword>
<keyword evidence="15 19" id="KW-0472">Membrane</keyword>
<evidence type="ECO:0000256" key="18">
    <source>
        <dbReference type="ARBA" id="ARBA00023239"/>
    </source>
</evidence>
<evidence type="ECO:0000256" key="15">
    <source>
        <dbReference type="ARBA" id="ARBA00023136"/>
    </source>
</evidence>
<organism evidence="23 24">
    <name type="scientific">Monosiga brevicollis</name>
    <name type="common">Choanoflagellate</name>
    <dbReference type="NCBI Taxonomy" id="81824"/>
    <lineage>
        <taxon>Eukaryota</taxon>
        <taxon>Choanoflagellata</taxon>
        <taxon>Craspedida</taxon>
        <taxon>Salpingoecidae</taxon>
        <taxon>Monosiga</taxon>
    </lineage>
</organism>
<evidence type="ECO:0000256" key="8">
    <source>
        <dbReference type="ARBA" id="ARBA00022516"/>
    </source>
</evidence>
<dbReference type="GO" id="GO:0005789">
    <property type="term" value="C:endoplasmic reticulum membrane"/>
    <property type="evidence" value="ECO:0000318"/>
    <property type="project" value="GO_Central"/>
</dbReference>
<comment type="subcellular location">
    <subcellularLocation>
        <location evidence="1">Endoplasmic reticulum membrane</location>
        <topology evidence="1">Multi-pass membrane protein</topology>
    </subcellularLocation>
</comment>
<dbReference type="eggNOG" id="KOG1164">
    <property type="taxonomic scope" value="Eukaryota"/>
</dbReference>
<evidence type="ECO:0000256" key="7">
    <source>
        <dbReference type="ARBA" id="ARBA00022502"/>
    </source>
</evidence>
<evidence type="ECO:0000256" key="1">
    <source>
        <dbReference type="ARBA" id="ARBA00004477"/>
    </source>
</evidence>
<feature type="transmembrane region" description="Helical" evidence="21">
    <location>
        <begin position="582"/>
        <end position="604"/>
    </location>
</feature>
<comment type="pathway">
    <text evidence="2">Glycolipid biosynthesis; glycosylphosphatidylinositol-anchor biosynthesis.</text>
</comment>
<dbReference type="SMART" id="SM00724">
    <property type="entry name" value="TLC"/>
    <property type="match status" value="1"/>
</dbReference>
<evidence type="ECO:0000256" key="13">
    <source>
        <dbReference type="ARBA" id="ARBA00022989"/>
    </source>
</evidence>
<dbReference type="InterPro" id="IPR002591">
    <property type="entry name" value="Phosphodiest/P_Trfase"/>
</dbReference>
<reference evidence="23 24" key="1">
    <citation type="journal article" date="2008" name="Nature">
        <title>The genome of the choanoflagellate Monosiga brevicollis and the origin of metazoans.</title>
        <authorList>
            <consortium name="JGI Sequencing"/>
            <person name="King N."/>
            <person name="Westbrook M.J."/>
            <person name="Young S.L."/>
            <person name="Kuo A."/>
            <person name="Abedin M."/>
            <person name="Chapman J."/>
            <person name="Fairclough S."/>
            <person name="Hellsten U."/>
            <person name="Isogai Y."/>
            <person name="Letunic I."/>
            <person name="Marr M."/>
            <person name="Pincus D."/>
            <person name="Putnam N."/>
            <person name="Rokas A."/>
            <person name="Wright K.J."/>
            <person name="Zuzow R."/>
            <person name="Dirks W."/>
            <person name="Good M."/>
            <person name="Goodstein D."/>
            <person name="Lemons D."/>
            <person name="Li W."/>
            <person name="Lyons J.B."/>
            <person name="Morris A."/>
            <person name="Nichols S."/>
            <person name="Richter D.J."/>
            <person name="Salamov A."/>
            <person name="Bork P."/>
            <person name="Lim W.A."/>
            <person name="Manning G."/>
            <person name="Miller W.T."/>
            <person name="McGinnis W."/>
            <person name="Shapiro H."/>
            <person name="Tjian R."/>
            <person name="Grigoriev I.V."/>
            <person name="Rokhsar D."/>
        </authorList>
    </citation>
    <scope>NUCLEOTIDE SEQUENCE [LARGE SCALE GENOMIC DNA]</scope>
    <source>
        <strain evidence="24">MX1 / ATCC 50154</strain>
    </source>
</reference>
<dbReference type="PANTHER" id="PTHR23071:SF1">
    <property type="entry name" value="GPI ETHANOLAMINE PHOSPHATE TRANSFERASE 3"/>
    <property type="match status" value="1"/>
</dbReference>
<dbReference type="GO" id="GO:0006633">
    <property type="term" value="P:fatty acid biosynthetic process"/>
    <property type="evidence" value="ECO:0007669"/>
    <property type="project" value="UniProtKB-UniPathway"/>
</dbReference>